<keyword evidence="4" id="KW-0509">mRNA transport</keyword>
<name>U4L406_PYROM</name>
<protein>
    <submittedName>
        <fullName evidence="11">Similar to Nucleoporin nup132 acc. no. Q9UTH0</fullName>
    </submittedName>
</protein>
<dbReference type="Pfam" id="PF08801">
    <property type="entry name" value="Nucleoporin_N"/>
    <property type="match status" value="1"/>
</dbReference>
<dbReference type="GO" id="GO:0006606">
    <property type="term" value="P:protein import into nucleus"/>
    <property type="evidence" value="ECO:0007669"/>
    <property type="project" value="TreeGrafter"/>
</dbReference>
<evidence type="ECO:0000313" key="11">
    <source>
        <dbReference type="EMBL" id="CCX10464.1"/>
    </source>
</evidence>
<dbReference type="InterPro" id="IPR007187">
    <property type="entry name" value="Nucleoporin_Nup133/Nup155_C"/>
</dbReference>
<evidence type="ECO:0000313" key="12">
    <source>
        <dbReference type="Proteomes" id="UP000018144"/>
    </source>
</evidence>
<dbReference type="OrthoDB" id="103454at2759"/>
<evidence type="ECO:0000256" key="8">
    <source>
        <dbReference type="SAM" id="MobiDB-lite"/>
    </source>
</evidence>
<sequence>MFSPQPATGEALLNPAARRRGRPSRPVSRAQQRNERASTATSVDSTKESSPSGSPRQDSEGPGAGDISIIRRPASIGGTKEPEGGSVDLTKNDKYRVSRLPGMPSIFSQAATDKTPVIAYADSTHRYALLLNHTAAYVWEYAVPHALPLTFSFPLPREGPEDANSPFPLGCLVSPSANSQEPGLVVVMPLTGRIAYWDAVSSAVSEGLFAKRRGVEGKVATMSGEIITSICSAEPAGFVISTSSGRLAHLALRDAAGRPGIFITMMRGSTGLGGLLGALRAGSNRRDIVAVRAGRVIRIGEREVFVATARGNFSRWGINRTGGYTNTTDVDLREQILYSLSEEELLRGRNKDHFAVVDLQVTGYSQSDYSEQEYNAHLLVLCAITTPGSTTVYIVVALKLYTNGKADVVDFHVIKSYMEGWNQESAQAAPRIYLPAPQKTAFIVFPKAVVIMSKINGNEAEDIKDGWYEDVVDFRGDLSIEIVGSGQEFVEKDTAPAGSFTGDQGHVKKIKNPGVILLAKGAGILRVEAFDVGSSAKPVTAPVTAKSKLEQAIYYGTRSENPLNFLGRSEVKFPIHEVEDAALEISQEILSSNTKYLPKQLPSLGGHLDLRALHLRALVQHLRTGAFGHASKEILWQLLQDAEKLEAAKAVWAAHNQLLQEYPNAGEGALGQVINQFLMPAQTSNDPVRQWFLTDVVHIDKLLRYTKKTFASMPDKGRKQQLQIGIADSEANEMLIGGLMKAWAFRVDNAELYNLSGPNGINLNGLLVKSDGFPAPWTSEPLLLQALSNSRDLSEATLEALWEPTNDAKQTEVVEKIAKQLMHLAEFCCRAFEERANWCLQQTKLGDEVQIEGHAVRERYVGCRGDWIKPLVKYGLSKEAFGIAEDYESFRTLVEMCSEKMREVDAELIALGPSNQEGEAATKLKAIKLKLQQRLEGYFEKFGEPFAFEMYEYLVENNQLHTLLTGFEAWREQFLTPYLRKNPKYSKLSWMHDISLGQFNTAADTLYAIATKKEEVLAHQRIELSIGKLAKLAALERAGIQQDAVDLEMENYNIKLEIIKAQQKIRTAVDNVVRNAIDVDAAVQLATEEYGKKLKKLPALRGLFQNLFKDLVLGKALAPMDLVELITLMESNDEEFLEGKQYYVALQVMGYAASTVAQTRIMEKTIWRRCFLRDDWTSIVSTHGKSDEAVMSLAEQSFAFRTLFLCYSRGYFAPDSPFAPIGPEEALASEEGGDEILVRFPKATQEEAEAMAKDLWDENKKLKRHITSANLASWYQDLKQQIKAATEGQGSQMSDEDVEMGA</sequence>
<keyword evidence="7" id="KW-0539">Nucleus</keyword>
<keyword evidence="5" id="KW-0653">Protein transport</keyword>
<dbReference type="STRING" id="1076935.U4L406"/>
<feature type="domain" description="Nucleoporin Nup133/Nup155-like N-terminal" evidence="10">
    <location>
        <begin position="90"/>
        <end position="525"/>
    </location>
</feature>
<comment type="subcellular location">
    <subcellularLocation>
        <location evidence="1">Nucleus envelope</location>
    </subcellularLocation>
</comment>
<keyword evidence="6" id="KW-0811">Translocation</keyword>
<evidence type="ECO:0000256" key="1">
    <source>
        <dbReference type="ARBA" id="ARBA00004259"/>
    </source>
</evidence>
<accession>U4L406</accession>
<comment type="similarity">
    <text evidence="2">Belongs to the nucleoporin Nup133 family.</text>
</comment>
<gene>
    <name evidence="11" type="ORF">PCON_10058</name>
</gene>
<dbReference type="GO" id="GO:0017056">
    <property type="term" value="F:structural constituent of nuclear pore"/>
    <property type="evidence" value="ECO:0007669"/>
    <property type="project" value="InterPro"/>
</dbReference>
<dbReference type="eggNOG" id="KOG4121">
    <property type="taxonomic scope" value="Eukaryota"/>
</dbReference>
<dbReference type="PANTHER" id="PTHR13405:SF11">
    <property type="entry name" value="NUCLEAR PORE COMPLEX PROTEIN NUP133"/>
    <property type="match status" value="1"/>
</dbReference>
<dbReference type="SUPFAM" id="SSF117289">
    <property type="entry name" value="Nucleoporin domain"/>
    <property type="match status" value="1"/>
</dbReference>
<dbReference type="InterPro" id="IPR014908">
    <property type="entry name" value="Nucleoporin_Nup133/Nup155_N"/>
</dbReference>
<evidence type="ECO:0000256" key="4">
    <source>
        <dbReference type="ARBA" id="ARBA00022816"/>
    </source>
</evidence>
<evidence type="ECO:0000256" key="3">
    <source>
        <dbReference type="ARBA" id="ARBA00022448"/>
    </source>
</evidence>
<keyword evidence="12" id="KW-1185">Reference proteome</keyword>
<evidence type="ECO:0000256" key="7">
    <source>
        <dbReference type="ARBA" id="ARBA00023242"/>
    </source>
</evidence>
<dbReference type="EMBL" id="HF935543">
    <property type="protein sequence ID" value="CCX10464.1"/>
    <property type="molecule type" value="Genomic_DNA"/>
</dbReference>
<dbReference type="Gene3D" id="1.20.58.1380">
    <property type="match status" value="1"/>
</dbReference>
<evidence type="ECO:0000259" key="9">
    <source>
        <dbReference type="Pfam" id="PF03177"/>
    </source>
</evidence>
<dbReference type="Gene3D" id="1.25.40.700">
    <property type="match status" value="1"/>
</dbReference>
<proteinExistence type="inferred from homology"/>
<feature type="compositionally biased region" description="Polar residues" evidence="8">
    <location>
        <begin position="37"/>
        <end position="56"/>
    </location>
</feature>
<evidence type="ECO:0000259" key="10">
    <source>
        <dbReference type="Pfam" id="PF08801"/>
    </source>
</evidence>
<evidence type="ECO:0000256" key="6">
    <source>
        <dbReference type="ARBA" id="ARBA00023010"/>
    </source>
</evidence>
<dbReference type="Pfam" id="PF03177">
    <property type="entry name" value="Nucleoporin_C"/>
    <property type="match status" value="1"/>
</dbReference>
<organism evidence="11 12">
    <name type="scientific">Pyronema omphalodes (strain CBS 100304)</name>
    <name type="common">Pyronema confluens</name>
    <dbReference type="NCBI Taxonomy" id="1076935"/>
    <lineage>
        <taxon>Eukaryota</taxon>
        <taxon>Fungi</taxon>
        <taxon>Dikarya</taxon>
        <taxon>Ascomycota</taxon>
        <taxon>Pezizomycotina</taxon>
        <taxon>Pezizomycetes</taxon>
        <taxon>Pezizales</taxon>
        <taxon>Pyronemataceae</taxon>
        <taxon>Pyronema</taxon>
    </lineage>
</organism>
<dbReference type="InterPro" id="IPR015943">
    <property type="entry name" value="WD40/YVTN_repeat-like_dom_sf"/>
</dbReference>
<dbReference type="Proteomes" id="UP000018144">
    <property type="component" value="Unassembled WGS sequence"/>
</dbReference>
<dbReference type="GO" id="GO:0000972">
    <property type="term" value="P:transcription-dependent tethering of RNA polymerase II gene DNA at nuclear periphery"/>
    <property type="evidence" value="ECO:0007669"/>
    <property type="project" value="TreeGrafter"/>
</dbReference>
<dbReference type="InterPro" id="IPR037624">
    <property type="entry name" value="Nup133-like"/>
</dbReference>
<reference evidence="11 12" key="1">
    <citation type="journal article" date="2013" name="PLoS Genet.">
        <title>The genome and development-dependent transcriptomes of Pyronema confluens: a window into fungal evolution.</title>
        <authorList>
            <person name="Traeger S."/>
            <person name="Altegoer F."/>
            <person name="Freitag M."/>
            <person name="Gabaldon T."/>
            <person name="Kempken F."/>
            <person name="Kumar A."/>
            <person name="Marcet-Houben M."/>
            <person name="Poggeler S."/>
            <person name="Stajich J.E."/>
            <person name="Nowrousian M."/>
        </authorList>
    </citation>
    <scope>NUCLEOTIDE SEQUENCE [LARGE SCALE GENOMIC DNA]</scope>
    <source>
        <strain evidence="12">CBS 100304</strain>
        <tissue evidence="11">Vegetative mycelium</tissue>
    </source>
</reference>
<evidence type="ECO:0000256" key="5">
    <source>
        <dbReference type="ARBA" id="ARBA00022927"/>
    </source>
</evidence>
<keyword evidence="3" id="KW-0813">Transport</keyword>
<dbReference type="GO" id="GO:0016973">
    <property type="term" value="P:poly(A)+ mRNA export from nucleus"/>
    <property type="evidence" value="ECO:0007669"/>
    <property type="project" value="TreeGrafter"/>
</dbReference>
<dbReference type="PANTHER" id="PTHR13405">
    <property type="entry name" value="NUCLEAR PORE COMPLEX PROTEIN NUP133"/>
    <property type="match status" value="1"/>
</dbReference>
<dbReference type="Gene3D" id="2.130.10.10">
    <property type="entry name" value="YVTN repeat-like/Quinoprotein amine dehydrogenase"/>
    <property type="match status" value="1"/>
</dbReference>
<evidence type="ECO:0000256" key="2">
    <source>
        <dbReference type="ARBA" id="ARBA00005569"/>
    </source>
</evidence>
<dbReference type="GO" id="GO:0031080">
    <property type="term" value="C:nuclear pore outer ring"/>
    <property type="evidence" value="ECO:0007669"/>
    <property type="project" value="TreeGrafter"/>
</dbReference>
<feature type="region of interest" description="Disordered" evidence="8">
    <location>
        <begin position="1"/>
        <end position="92"/>
    </location>
</feature>
<dbReference type="OMA" id="HVATLLW"/>
<feature type="domain" description="Nucleoporin Nup133/Nup155-like C-terminal" evidence="9">
    <location>
        <begin position="638"/>
        <end position="1276"/>
    </location>
</feature>